<organism evidence="1 2">
    <name type="scientific">Zunongwangia profunda (strain DSM 18752 / CCTCC AB 206139 / SM-A87)</name>
    <name type="common">Wangia profunda</name>
    <dbReference type="NCBI Taxonomy" id="655815"/>
    <lineage>
        <taxon>Bacteria</taxon>
        <taxon>Pseudomonadati</taxon>
        <taxon>Bacteroidota</taxon>
        <taxon>Flavobacteriia</taxon>
        <taxon>Flavobacteriales</taxon>
        <taxon>Flavobacteriaceae</taxon>
        <taxon>Zunongwangia</taxon>
    </lineage>
</organism>
<keyword evidence="2" id="KW-1185">Reference proteome</keyword>
<proteinExistence type="predicted"/>
<sequence>MVPQTTQDKFSFPKKYSTYPVFSTAEISKKYYLNKLKSFKGIPKLDTFLLQTESFKTGKFFLEISYFSEKKKN</sequence>
<evidence type="ECO:0000313" key="2">
    <source>
        <dbReference type="Proteomes" id="UP000001654"/>
    </source>
</evidence>
<reference evidence="1 2" key="1">
    <citation type="journal article" date="2010" name="BMC Genomics">
        <title>The complete genome of Zunongwangia profunda SM-A87 reveals its adaptation to the deep-sea environment and ecological role in sedimentary organic nitrogen degradation.</title>
        <authorList>
            <person name="Qin Q.L."/>
            <person name="Zhang X.Y."/>
            <person name="Wang X.M."/>
            <person name="Liu G.M."/>
            <person name="Chen X.L."/>
            <person name="Xie B.B."/>
            <person name="Dang H.Y."/>
            <person name="Zhou B.C."/>
            <person name="Yu J."/>
            <person name="Zhang Y.Z."/>
        </authorList>
    </citation>
    <scope>NUCLEOTIDE SEQUENCE [LARGE SCALE GENOMIC DNA]</scope>
    <source>
        <strain evidence="2">DSM 18752 / CCTCC AB 206139 / SM-A87</strain>
    </source>
</reference>
<dbReference type="eggNOG" id="COG0526">
    <property type="taxonomic scope" value="Bacteria"/>
</dbReference>
<evidence type="ECO:0000313" key="1">
    <source>
        <dbReference type="EMBL" id="ADF54657.1"/>
    </source>
</evidence>
<dbReference type="Proteomes" id="UP000001654">
    <property type="component" value="Chromosome"/>
</dbReference>
<dbReference type="EMBL" id="CP001650">
    <property type="protein sequence ID" value="ADF54657.1"/>
    <property type="molecule type" value="Genomic_DNA"/>
</dbReference>
<accession>D5BBB7</accession>
<name>D5BBB7_ZUNPS</name>
<protein>
    <submittedName>
        <fullName evidence="1">Uncharacterized protein</fullName>
    </submittedName>
</protein>
<dbReference type="HOGENOM" id="CLU_2704082_0_0_10"/>
<dbReference type="AlphaFoldDB" id="D5BBB7"/>
<gene>
    <name evidence="1" type="ordered locus">ZPR_4355</name>
</gene>
<dbReference type="KEGG" id="zpr:ZPR_4355"/>